<dbReference type="AlphaFoldDB" id="A0A9X1CFX9"/>
<proteinExistence type="predicted"/>
<evidence type="ECO:0000313" key="2">
    <source>
        <dbReference type="Proteomes" id="UP001138793"/>
    </source>
</evidence>
<dbReference type="RefSeq" id="WP_210095897.1">
    <property type="nucleotide sequence ID" value="NZ_JAGGMB010000003.1"/>
</dbReference>
<gene>
    <name evidence="1" type="ORF">J2Z64_001314</name>
</gene>
<sequence length="97" mass="11432">MKALKDCSSVMREHNERYIPVALPSLPFKDNHDLLLSSHFLFMYSDSLGFQFHLNTIDEMLRVTKEVIRIFPTIDLEGNEYKYLNEIKDHLVNRGCE</sequence>
<protein>
    <submittedName>
        <fullName evidence="1">Uncharacterized protein</fullName>
    </submittedName>
</protein>
<comment type="caution">
    <text evidence="1">The sequence shown here is derived from an EMBL/GenBank/DDBJ whole genome shotgun (WGS) entry which is preliminary data.</text>
</comment>
<dbReference type="Proteomes" id="UP001138793">
    <property type="component" value="Unassembled WGS sequence"/>
</dbReference>
<organism evidence="1 2">
    <name type="scientific">Oceanobacillus polygoni</name>
    <dbReference type="NCBI Taxonomy" id="1235259"/>
    <lineage>
        <taxon>Bacteria</taxon>
        <taxon>Bacillati</taxon>
        <taxon>Bacillota</taxon>
        <taxon>Bacilli</taxon>
        <taxon>Bacillales</taxon>
        <taxon>Bacillaceae</taxon>
        <taxon>Oceanobacillus</taxon>
    </lineage>
</organism>
<accession>A0A9X1CFX9</accession>
<name>A0A9X1CFX9_9BACI</name>
<keyword evidence="2" id="KW-1185">Reference proteome</keyword>
<dbReference type="EMBL" id="JAGGMB010000003">
    <property type="protein sequence ID" value="MBP2077083.1"/>
    <property type="molecule type" value="Genomic_DNA"/>
</dbReference>
<reference evidence="1" key="1">
    <citation type="submission" date="2021-03" db="EMBL/GenBank/DDBJ databases">
        <title>Genomic Encyclopedia of Type Strains, Phase IV (KMG-IV): sequencing the most valuable type-strain genomes for metagenomic binning, comparative biology and taxonomic classification.</title>
        <authorList>
            <person name="Goeker M."/>
        </authorList>
    </citation>
    <scope>NUCLEOTIDE SEQUENCE</scope>
    <source>
        <strain evidence="1">DSM 107338</strain>
    </source>
</reference>
<evidence type="ECO:0000313" key="1">
    <source>
        <dbReference type="EMBL" id="MBP2077083.1"/>
    </source>
</evidence>